<sequence>MGTRHLLYAVALCALARALAQPRFGRDRPGDDVVLLLQIWPDKEHWPEALHGGRRDGPDADKDYVVIDLAPAPGVVNASAKAEGASSGTPESQAAGANATEAAVAGAAGGASVKATSQKVLDTSVPDFVVAELAPVLGGSTNAITNGSAEPEEPPGQQSPDGRIVDAASIHSPSPPDQLATRQDQLPARAAQKHSPVVWLPPQNRSTVDTAVQFTQCGE</sequence>
<accession>A0ABN9VK61</accession>
<protein>
    <submittedName>
        <fullName evidence="3">Uncharacterized protein</fullName>
    </submittedName>
</protein>
<dbReference type="EMBL" id="CAUYUJ010017303">
    <property type="protein sequence ID" value="CAK0873665.1"/>
    <property type="molecule type" value="Genomic_DNA"/>
</dbReference>
<dbReference type="Proteomes" id="UP001189429">
    <property type="component" value="Unassembled WGS sequence"/>
</dbReference>
<feature type="chain" id="PRO_5046179689" evidence="2">
    <location>
        <begin position="21"/>
        <end position="219"/>
    </location>
</feature>
<evidence type="ECO:0000313" key="4">
    <source>
        <dbReference type="Proteomes" id="UP001189429"/>
    </source>
</evidence>
<keyword evidence="2" id="KW-0732">Signal</keyword>
<reference evidence="3" key="1">
    <citation type="submission" date="2023-10" db="EMBL/GenBank/DDBJ databases">
        <authorList>
            <person name="Chen Y."/>
            <person name="Shah S."/>
            <person name="Dougan E. K."/>
            <person name="Thang M."/>
            <person name="Chan C."/>
        </authorList>
    </citation>
    <scope>NUCLEOTIDE SEQUENCE [LARGE SCALE GENOMIC DNA]</scope>
</reference>
<evidence type="ECO:0000256" key="1">
    <source>
        <dbReference type="SAM" id="MobiDB-lite"/>
    </source>
</evidence>
<keyword evidence="4" id="KW-1185">Reference proteome</keyword>
<evidence type="ECO:0000256" key="2">
    <source>
        <dbReference type="SAM" id="SignalP"/>
    </source>
</evidence>
<feature type="non-terminal residue" evidence="3">
    <location>
        <position position="219"/>
    </location>
</feature>
<name>A0ABN9VK61_9DINO</name>
<organism evidence="3 4">
    <name type="scientific">Prorocentrum cordatum</name>
    <dbReference type="NCBI Taxonomy" id="2364126"/>
    <lineage>
        <taxon>Eukaryota</taxon>
        <taxon>Sar</taxon>
        <taxon>Alveolata</taxon>
        <taxon>Dinophyceae</taxon>
        <taxon>Prorocentrales</taxon>
        <taxon>Prorocentraceae</taxon>
        <taxon>Prorocentrum</taxon>
    </lineage>
</organism>
<feature type="signal peptide" evidence="2">
    <location>
        <begin position="1"/>
        <end position="20"/>
    </location>
</feature>
<feature type="region of interest" description="Disordered" evidence="1">
    <location>
        <begin position="141"/>
        <end position="206"/>
    </location>
</feature>
<proteinExistence type="predicted"/>
<evidence type="ECO:0000313" key="3">
    <source>
        <dbReference type="EMBL" id="CAK0873665.1"/>
    </source>
</evidence>
<comment type="caution">
    <text evidence="3">The sequence shown here is derived from an EMBL/GenBank/DDBJ whole genome shotgun (WGS) entry which is preliminary data.</text>
</comment>
<gene>
    <name evidence="3" type="ORF">PCOR1329_LOCUS58792</name>
</gene>